<gene>
    <name evidence="1" type="ORF">Pan265_21580</name>
</gene>
<evidence type="ECO:0000313" key="2">
    <source>
        <dbReference type="Proteomes" id="UP000320386"/>
    </source>
</evidence>
<sequence>MKPEPLLAELDRLRRDLDKDPTDIEWLTLHHAFVFISYKTGEFAKYVEEASERGEFDEYERENG</sequence>
<dbReference type="RefSeq" id="WP_145446469.1">
    <property type="nucleotide sequence ID" value="NZ_CP036280.1"/>
</dbReference>
<dbReference type="AlphaFoldDB" id="A0A518BZA2"/>
<evidence type="ECO:0000313" key="1">
    <source>
        <dbReference type="EMBL" id="QDU72294.1"/>
    </source>
</evidence>
<dbReference type="EMBL" id="CP036280">
    <property type="protein sequence ID" value="QDU72294.1"/>
    <property type="molecule type" value="Genomic_DNA"/>
</dbReference>
<keyword evidence="2" id="KW-1185">Reference proteome</keyword>
<organism evidence="1 2">
    <name type="scientific">Mucisphaera calidilacus</name>
    <dbReference type="NCBI Taxonomy" id="2527982"/>
    <lineage>
        <taxon>Bacteria</taxon>
        <taxon>Pseudomonadati</taxon>
        <taxon>Planctomycetota</taxon>
        <taxon>Phycisphaerae</taxon>
        <taxon>Phycisphaerales</taxon>
        <taxon>Phycisphaeraceae</taxon>
        <taxon>Mucisphaera</taxon>
    </lineage>
</organism>
<dbReference type="Proteomes" id="UP000320386">
    <property type="component" value="Chromosome"/>
</dbReference>
<reference evidence="1 2" key="1">
    <citation type="submission" date="2019-02" db="EMBL/GenBank/DDBJ databases">
        <title>Deep-cultivation of Planctomycetes and their phenomic and genomic characterization uncovers novel biology.</title>
        <authorList>
            <person name="Wiegand S."/>
            <person name="Jogler M."/>
            <person name="Boedeker C."/>
            <person name="Pinto D."/>
            <person name="Vollmers J."/>
            <person name="Rivas-Marin E."/>
            <person name="Kohn T."/>
            <person name="Peeters S.H."/>
            <person name="Heuer A."/>
            <person name="Rast P."/>
            <person name="Oberbeckmann S."/>
            <person name="Bunk B."/>
            <person name="Jeske O."/>
            <person name="Meyerdierks A."/>
            <person name="Storesund J.E."/>
            <person name="Kallscheuer N."/>
            <person name="Luecker S."/>
            <person name="Lage O.M."/>
            <person name="Pohl T."/>
            <person name="Merkel B.J."/>
            <person name="Hornburger P."/>
            <person name="Mueller R.-W."/>
            <person name="Bruemmer F."/>
            <person name="Labrenz M."/>
            <person name="Spormann A.M."/>
            <person name="Op den Camp H."/>
            <person name="Overmann J."/>
            <person name="Amann R."/>
            <person name="Jetten M.S.M."/>
            <person name="Mascher T."/>
            <person name="Medema M.H."/>
            <person name="Devos D.P."/>
            <person name="Kaster A.-K."/>
            <person name="Ovreas L."/>
            <person name="Rohde M."/>
            <person name="Galperin M.Y."/>
            <person name="Jogler C."/>
        </authorList>
    </citation>
    <scope>NUCLEOTIDE SEQUENCE [LARGE SCALE GENOMIC DNA]</scope>
    <source>
        <strain evidence="1 2">Pan265</strain>
    </source>
</reference>
<accession>A0A518BZA2</accession>
<dbReference type="OrthoDB" id="287012at2"/>
<name>A0A518BZA2_9BACT</name>
<protein>
    <submittedName>
        <fullName evidence="1">Uncharacterized protein</fullName>
    </submittedName>
</protein>
<proteinExistence type="predicted"/>
<dbReference type="KEGG" id="mcad:Pan265_21580"/>